<organism evidence="4 5">
    <name type="scientific">Amycolatopsis nalaikhensis</name>
    <dbReference type="NCBI Taxonomy" id="715472"/>
    <lineage>
        <taxon>Bacteria</taxon>
        <taxon>Bacillati</taxon>
        <taxon>Actinomycetota</taxon>
        <taxon>Actinomycetes</taxon>
        <taxon>Pseudonocardiales</taxon>
        <taxon>Pseudonocardiaceae</taxon>
        <taxon>Amycolatopsis</taxon>
    </lineage>
</organism>
<evidence type="ECO:0000313" key="4">
    <source>
        <dbReference type="EMBL" id="WIV54911.1"/>
    </source>
</evidence>
<dbReference type="Proteomes" id="UP001227101">
    <property type="component" value="Chromosome"/>
</dbReference>
<evidence type="ECO:0000256" key="2">
    <source>
        <dbReference type="SAM" id="Phobius"/>
    </source>
</evidence>
<evidence type="ECO:0000256" key="1">
    <source>
        <dbReference type="SAM" id="MobiDB-lite"/>
    </source>
</evidence>
<protein>
    <recommendedName>
        <fullName evidence="3">DUF7144 domain-containing protein</fullName>
    </recommendedName>
</protein>
<feature type="transmembrane region" description="Helical" evidence="2">
    <location>
        <begin position="103"/>
        <end position="122"/>
    </location>
</feature>
<evidence type="ECO:0000259" key="3">
    <source>
        <dbReference type="Pfam" id="PF23636"/>
    </source>
</evidence>
<keyword evidence="5" id="KW-1185">Reference proteome</keyword>
<proteinExistence type="predicted"/>
<reference evidence="4 5" key="1">
    <citation type="submission" date="2023-06" db="EMBL/GenBank/DDBJ databases">
        <authorList>
            <person name="Oyuntsetseg B."/>
            <person name="Kim S.B."/>
        </authorList>
    </citation>
    <scope>NUCLEOTIDE SEQUENCE [LARGE SCALE GENOMIC DNA]</scope>
    <source>
        <strain evidence="4 5">2-2</strain>
    </source>
</reference>
<dbReference type="Pfam" id="PF23636">
    <property type="entry name" value="DUF7144"/>
    <property type="match status" value="1"/>
</dbReference>
<feature type="region of interest" description="Disordered" evidence="1">
    <location>
        <begin position="1"/>
        <end position="25"/>
    </location>
</feature>
<feature type="transmembrane region" description="Helical" evidence="2">
    <location>
        <begin position="79"/>
        <end position="98"/>
    </location>
</feature>
<dbReference type="InterPro" id="IPR055568">
    <property type="entry name" value="DUF7144"/>
</dbReference>
<accession>A0ABY8XH19</accession>
<gene>
    <name evidence="4" type="ORF">QP939_39730</name>
</gene>
<feature type="transmembrane region" description="Helical" evidence="2">
    <location>
        <begin position="35"/>
        <end position="59"/>
    </location>
</feature>
<dbReference type="RefSeq" id="WP_285451683.1">
    <property type="nucleotide sequence ID" value="NZ_CP127173.1"/>
</dbReference>
<keyword evidence="2" id="KW-0812">Transmembrane</keyword>
<feature type="transmembrane region" description="Helical" evidence="2">
    <location>
        <begin position="128"/>
        <end position="146"/>
    </location>
</feature>
<sequence length="156" mass="16581">MSEHTQHRSGAPGAGTPPPPPPGNRAVARSRRVGWIWFAGAITVLAGLFNVVEGLVALFDRNYYVLGPSGLLVFDLAGWGWVHLIVGVLAVLAGIALFTGAQWARVVTVALAGFNALAQLAFLSAYPVWGVVVIALDVLVIWAVIVHGDEATYEIW</sequence>
<keyword evidence="2" id="KW-0472">Membrane</keyword>
<dbReference type="EMBL" id="CP127173">
    <property type="protein sequence ID" value="WIV54911.1"/>
    <property type="molecule type" value="Genomic_DNA"/>
</dbReference>
<name>A0ABY8XH19_9PSEU</name>
<feature type="domain" description="DUF7144" evidence="3">
    <location>
        <begin position="35"/>
        <end position="148"/>
    </location>
</feature>
<keyword evidence="2" id="KW-1133">Transmembrane helix</keyword>
<evidence type="ECO:0000313" key="5">
    <source>
        <dbReference type="Proteomes" id="UP001227101"/>
    </source>
</evidence>